<evidence type="ECO:0000313" key="2">
    <source>
        <dbReference type="EMBL" id="KAE8999194.1"/>
    </source>
</evidence>
<comment type="caution">
    <text evidence="2">The sequence shown here is derived from an EMBL/GenBank/DDBJ whole genome shotgun (WGS) entry which is preliminary data.</text>
</comment>
<name>A0A6A3K4I5_9STRA</name>
<dbReference type="Proteomes" id="UP000435112">
    <property type="component" value="Unassembled WGS sequence"/>
</dbReference>
<evidence type="ECO:0000313" key="6">
    <source>
        <dbReference type="Proteomes" id="UP000434957"/>
    </source>
</evidence>
<evidence type="ECO:0000256" key="1">
    <source>
        <dbReference type="SAM" id="SignalP"/>
    </source>
</evidence>
<dbReference type="EMBL" id="QXFU01001592">
    <property type="protein sequence ID" value="KAE8999194.1"/>
    <property type="molecule type" value="Genomic_DNA"/>
</dbReference>
<reference evidence="5 7" key="1">
    <citation type="submission" date="2018-09" db="EMBL/GenBank/DDBJ databases">
        <title>Genomic investigation of the strawberry pathogen Phytophthora fragariae indicates pathogenicity is determined by transcriptional variation in three key races.</title>
        <authorList>
            <person name="Adams T.M."/>
            <person name="Armitage A.D."/>
            <person name="Sobczyk M.K."/>
            <person name="Bates H.J."/>
            <person name="Dunwell J.M."/>
            <person name="Nellist C.F."/>
            <person name="Harrison R.J."/>
        </authorList>
    </citation>
    <scope>NUCLEOTIDE SEQUENCE [LARGE SCALE GENOMIC DNA]</scope>
    <source>
        <strain evidence="3 5">SCRP249</strain>
        <strain evidence="2 7">SCRP324</strain>
        <strain evidence="4 6">SCRP333</strain>
    </source>
</reference>
<feature type="signal peptide" evidence="1">
    <location>
        <begin position="1"/>
        <end position="16"/>
    </location>
</feature>
<sequence>MLVVVFLVLRNDLILYGKLYGTWSASRCTRLALDRIHFRPIANGHSFNLKGNLWTSRQNATPVS</sequence>
<feature type="chain" id="PRO_5036164687" evidence="1">
    <location>
        <begin position="17"/>
        <end position="64"/>
    </location>
</feature>
<evidence type="ECO:0000313" key="5">
    <source>
        <dbReference type="Proteomes" id="UP000429607"/>
    </source>
</evidence>
<dbReference type="EMBL" id="QXFV01000382">
    <property type="protein sequence ID" value="KAE9039257.1"/>
    <property type="molecule type" value="Genomic_DNA"/>
</dbReference>
<dbReference type="Proteomes" id="UP000434957">
    <property type="component" value="Unassembled WGS sequence"/>
</dbReference>
<gene>
    <name evidence="3" type="ORF">PR001_g7583</name>
    <name evidence="2" type="ORF">PR002_g18527</name>
    <name evidence="4" type="ORF">PR003_g8180</name>
</gene>
<organism evidence="2 7">
    <name type="scientific">Phytophthora rubi</name>
    <dbReference type="NCBI Taxonomy" id="129364"/>
    <lineage>
        <taxon>Eukaryota</taxon>
        <taxon>Sar</taxon>
        <taxon>Stramenopiles</taxon>
        <taxon>Oomycota</taxon>
        <taxon>Peronosporomycetes</taxon>
        <taxon>Peronosporales</taxon>
        <taxon>Peronosporaceae</taxon>
        <taxon>Phytophthora</taxon>
    </lineage>
</organism>
<dbReference type="Proteomes" id="UP000429607">
    <property type="component" value="Unassembled WGS sequence"/>
</dbReference>
<evidence type="ECO:0000313" key="4">
    <source>
        <dbReference type="EMBL" id="KAE9344986.1"/>
    </source>
</evidence>
<evidence type="ECO:0000313" key="3">
    <source>
        <dbReference type="EMBL" id="KAE9039257.1"/>
    </source>
</evidence>
<dbReference type="EMBL" id="QXFT01000401">
    <property type="protein sequence ID" value="KAE9344986.1"/>
    <property type="molecule type" value="Genomic_DNA"/>
</dbReference>
<keyword evidence="6" id="KW-1185">Reference proteome</keyword>
<dbReference type="AlphaFoldDB" id="A0A6A3K4I5"/>
<proteinExistence type="predicted"/>
<evidence type="ECO:0000313" key="7">
    <source>
        <dbReference type="Proteomes" id="UP000435112"/>
    </source>
</evidence>
<accession>A0A6A3K4I5</accession>
<protein>
    <submittedName>
        <fullName evidence="2">Uncharacterized protein</fullName>
    </submittedName>
</protein>
<keyword evidence="1" id="KW-0732">Signal</keyword>